<proteinExistence type="predicted"/>
<dbReference type="NCBIfam" id="TIGR01537">
    <property type="entry name" value="portal_HK97"/>
    <property type="match status" value="1"/>
</dbReference>
<dbReference type="OrthoDB" id="9765386at2"/>
<comment type="caution">
    <text evidence="1">The sequence shown here is derived from an EMBL/GenBank/DDBJ whole genome shotgun (WGS) entry which is preliminary data.</text>
</comment>
<dbReference type="AlphaFoldDB" id="J0MUU2"/>
<dbReference type="EMBL" id="AKFS01000299">
    <property type="protein sequence ID" value="EJF35842.1"/>
    <property type="molecule type" value="Genomic_DNA"/>
</dbReference>
<dbReference type="InterPro" id="IPR006427">
    <property type="entry name" value="Portal_HK97"/>
</dbReference>
<sequence length="376" mass="40568">MTVMTRIASAFGVTRAQDAAGSLAQVAPPPRTPALGDPRGMIAVYRAVQVITTACAQLPLIVERGGAILTGAQVPALIRQPDPRLGRSAWITHMVASLALHGNAYARIERDPGGAVLALRPLDPRKVWVRVNPTTHALVFGAEGTTLTRDDILHAHLQPAAVSEPLGLGPVQAARADLAGAARIRDFAAQWFDGTGQPTGILTSDAATYEDAVRVRNAWNGLDEKGERVDQSMNPSGIKVLPRGFQYSPLAISPKDAQWVEAQEFSILQVARLFGVPSTLMLAAPQGGSMTYSNVEQDWISFTRFSLMAYLRPLEEALSDVAARGQDVRFNLDALLRSDTKTRYDAYAVALANGFMTVDEVRALENRDPITPEEPQ</sequence>
<keyword evidence="2" id="KW-1185">Reference proteome</keyword>
<dbReference type="Gene3D" id="3.40.140.120">
    <property type="match status" value="1"/>
</dbReference>
<dbReference type="Pfam" id="PF04860">
    <property type="entry name" value="Phage_portal"/>
    <property type="match status" value="1"/>
</dbReference>
<accession>J0MUU2</accession>
<dbReference type="RefSeq" id="WP_005872660.1">
    <property type="nucleotide sequence ID" value="NZ_AKFS01000299.1"/>
</dbReference>
<reference evidence="1 2" key="1">
    <citation type="submission" date="2012-05" db="EMBL/GenBank/DDBJ databases">
        <authorList>
            <person name="Harkins D.M."/>
            <person name="Madupu R."/>
            <person name="Durkin A.S."/>
            <person name="Torralba M."/>
            <person name="Methe B."/>
            <person name="Sutton G.G."/>
            <person name="Nelson K.E."/>
        </authorList>
    </citation>
    <scope>NUCLEOTIDE SEQUENCE [LARGE SCALE GENOMIC DNA]</scope>
    <source>
        <strain evidence="1 2">F0490</strain>
    </source>
</reference>
<evidence type="ECO:0000313" key="1">
    <source>
        <dbReference type="EMBL" id="EJF35842.1"/>
    </source>
</evidence>
<dbReference type="Gene3D" id="3.30.1120.70">
    <property type="match status" value="1"/>
</dbReference>
<dbReference type="PATRIC" id="fig|1125717.3.peg.1894"/>
<gene>
    <name evidence="1" type="ORF">HMPREF1317_0296</name>
</gene>
<dbReference type="Gene3D" id="1.20.1270.210">
    <property type="match status" value="1"/>
</dbReference>
<dbReference type="Proteomes" id="UP000004578">
    <property type="component" value="Unassembled WGS sequence"/>
</dbReference>
<name>J0MUU2_9ACTO</name>
<evidence type="ECO:0000313" key="2">
    <source>
        <dbReference type="Proteomes" id="UP000004578"/>
    </source>
</evidence>
<dbReference type="InterPro" id="IPR006944">
    <property type="entry name" value="Phage/GTA_portal"/>
</dbReference>
<organism evidence="1 2">
    <name type="scientific">Schaalia georgiae F0490</name>
    <dbReference type="NCBI Taxonomy" id="1125717"/>
    <lineage>
        <taxon>Bacteria</taxon>
        <taxon>Bacillati</taxon>
        <taxon>Actinomycetota</taxon>
        <taxon>Actinomycetes</taxon>
        <taxon>Actinomycetales</taxon>
        <taxon>Actinomycetaceae</taxon>
        <taxon>Schaalia</taxon>
    </lineage>
</organism>
<protein>
    <submittedName>
        <fullName evidence="1">Phage portal protein, HK97 family</fullName>
    </submittedName>
</protein>